<keyword evidence="3" id="KW-0472">Membrane</keyword>
<feature type="domain" description="DDE Tnp4" evidence="4">
    <location>
        <begin position="187"/>
        <end position="348"/>
    </location>
</feature>
<organism evidence="5 6">
    <name type="scientific">Discostella pseudostelligera</name>
    <dbReference type="NCBI Taxonomy" id="259834"/>
    <lineage>
        <taxon>Eukaryota</taxon>
        <taxon>Sar</taxon>
        <taxon>Stramenopiles</taxon>
        <taxon>Ochrophyta</taxon>
        <taxon>Bacillariophyta</taxon>
        <taxon>Coscinodiscophyceae</taxon>
        <taxon>Thalassiosirophycidae</taxon>
        <taxon>Stephanodiscales</taxon>
        <taxon>Stephanodiscaceae</taxon>
        <taxon>Discostella</taxon>
    </lineage>
</organism>
<dbReference type="PANTHER" id="PTHR48471:SF1">
    <property type="entry name" value="DDE TNP4 DOMAIN-CONTAINING PROTEIN"/>
    <property type="match status" value="1"/>
</dbReference>
<evidence type="ECO:0000313" key="5">
    <source>
        <dbReference type="EMBL" id="KAL3764716.1"/>
    </source>
</evidence>
<dbReference type="EMBL" id="JALLBG020000102">
    <property type="protein sequence ID" value="KAL3764716.1"/>
    <property type="molecule type" value="Genomic_DNA"/>
</dbReference>
<evidence type="ECO:0000313" key="6">
    <source>
        <dbReference type="Proteomes" id="UP001530293"/>
    </source>
</evidence>
<dbReference type="Proteomes" id="UP001530293">
    <property type="component" value="Unassembled WGS sequence"/>
</dbReference>
<dbReference type="AlphaFoldDB" id="A0ABD3MKW6"/>
<protein>
    <recommendedName>
        <fullName evidence="4">DDE Tnp4 domain-containing protein</fullName>
    </recommendedName>
</protein>
<keyword evidence="3" id="KW-0812">Transmembrane</keyword>
<keyword evidence="3" id="KW-1133">Transmembrane helix</keyword>
<evidence type="ECO:0000256" key="1">
    <source>
        <dbReference type="ARBA" id="ARBA00001968"/>
    </source>
</evidence>
<name>A0ABD3MKW6_9STRA</name>
<evidence type="ECO:0000256" key="2">
    <source>
        <dbReference type="ARBA" id="ARBA00022723"/>
    </source>
</evidence>
<dbReference type="PANTHER" id="PTHR48471">
    <property type="entry name" value="DDE TNP4 DOMAIN-CONTAINING PROTEIN"/>
    <property type="match status" value="1"/>
</dbReference>
<comment type="caution">
    <text evidence="5">The sequence shown here is derived from an EMBL/GenBank/DDBJ whole genome shotgun (WGS) entry which is preliminary data.</text>
</comment>
<sequence length="401" mass="45898">MTSHPILDDPVRYQILVFIVILLMIEYHNSIRTRSYLHRNALTSAHTSSWKQLLDNGDESSFLHMTGLNRHAFYLLRDALFSKDELCNLVLGKRKRGRPQLLNPDAQLGLLLFYIGSTMGIKWICMIFGITPSTCSHFINAMMTRACNKLEVHPMARVQFPDKDKMARFAEQIQLREPSIGDVIGFMDGLSLATECTSERMAQNAMYCGYDCDTMVNNIFIYGPDGKVFFCAINYPGSWADGAVTRNFLPFLRGRIGDYKIVVDQGFPRSGDAYGILVGPLTKKGARKLHASVRAEMIRHSNIYVSLRQASEWGMRALQGSFPRFKKRLPSNSRKREKVIRTIVLVHNFRTHLVGMNQIRTVFDPEYERSLAIEGHDKIYQYYFKEGDYASDSDDDLDDEE</sequence>
<accession>A0ABD3MKW6</accession>
<dbReference type="Pfam" id="PF13359">
    <property type="entry name" value="DDE_Tnp_4"/>
    <property type="match status" value="1"/>
</dbReference>
<keyword evidence="2" id="KW-0479">Metal-binding</keyword>
<comment type="cofactor">
    <cofactor evidence="1">
        <name>a divalent metal cation</name>
        <dbReference type="ChEBI" id="CHEBI:60240"/>
    </cofactor>
</comment>
<evidence type="ECO:0000256" key="3">
    <source>
        <dbReference type="SAM" id="Phobius"/>
    </source>
</evidence>
<feature type="transmembrane region" description="Helical" evidence="3">
    <location>
        <begin position="12"/>
        <end position="29"/>
    </location>
</feature>
<proteinExistence type="predicted"/>
<feature type="transmembrane region" description="Helical" evidence="3">
    <location>
        <begin position="108"/>
        <end position="130"/>
    </location>
</feature>
<evidence type="ECO:0000259" key="4">
    <source>
        <dbReference type="Pfam" id="PF13359"/>
    </source>
</evidence>
<dbReference type="GO" id="GO:0046872">
    <property type="term" value="F:metal ion binding"/>
    <property type="evidence" value="ECO:0007669"/>
    <property type="project" value="UniProtKB-KW"/>
</dbReference>
<gene>
    <name evidence="5" type="ORF">ACHAWU_001546</name>
</gene>
<reference evidence="5 6" key="1">
    <citation type="submission" date="2024-10" db="EMBL/GenBank/DDBJ databases">
        <title>Updated reference genomes for cyclostephanoid diatoms.</title>
        <authorList>
            <person name="Roberts W.R."/>
            <person name="Alverson A.J."/>
        </authorList>
    </citation>
    <scope>NUCLEOTIDE SEQUENCE [LARGE SCALE GENOMIC DNA]</scope>
    <source>
        <strain evidence="5 6">AJA232-27</strain>
    </source>
</reference>
<dbReference type="InterPro" id="IPR027806">
    <property type="entry name" value="HARBI1_dom"/>
</dbReference>
<keyword evidence="6" id="KW-1185">Reference proteome</keyword>